<feature type="transmembrane region" description="Helical" evidence="6">
    <location>
        <begin position="111"/>
        <end position="133"/>
    </location>
</feature>
<feature type="transmembrane region" description="Helical" evidence="6">
    <location>
        <begin position="20"/>
        <end position="40"/>
    </location>
</feature>
<keyword evidence="2 6" id="KW-1003">Cell membrane</keyword>
<comment type="function">
    <text evidence="6">Gustatory receptor which mediates acceptance or avoidance behavior, depending on its substrates.</text>
</comment>
<gene>
    <name evidence="7" type="primary">Dwil\GK28029</name>
    <name evidence="7" type="ORF">Dwil_GK28029</name>
</gene>
<accession>A0A0Q9X087</accession>
<evidence type="ECO:0000256" key="4">
    <source>
        <dbReference type="ARBA" id="ARBA00022989"/>
    </source>
</evidence>
<dbReference type="InterPro" id="IPR013604">
    <property type="entry name" value="7TM_chemorcpt"/>
</dbReference>
<dbReference type="GO" id="GO:0050909">
    <property type="term" value="P:sensory perception of taste"/>
    <property type="evidence" value="ECO:0007669"/>
    <property type="project" value="InterPro"/>
</dbReference>
<feature type="transmembrane region" description="Helical" evidence="6">
    <location>
        <begin position="361"/>
        <end position="386"/>
    </location>
</feature>
<protein>
    <recommendedName>
        <fullName evidence="6">Gustatory receptor</fullName>
    </recommendedName>
</protein>
<keyword evidence="3 6" id="KW-0812">Transmembrane</keyword>
<dbReference type="Proteomes" id="UP000007798">
    <property type="component" value="Unassembled WGS sequence"/>
</dbReference>
<evidence type="ECO:0000313" key="7">
    <source>
        <dbReference type="EMBL" id="KRF99273.1"/>
    </source>
</evidence>
<evidence type="ECO:0000256" key="2">
    <source>
        <dbReference type="ARBA" id="ARBA00022475"/>
    </source>
</evidence>
<evidence type="ECO:0000256" key="3">
    <source>
        <dbReference type="ARBA" id="ARBA00022692"/>
    </source>
</evidence>
<evidence type="ECO:0000256" key="6">
    <source>
        <dbReference type="RuleBase" id="RU363108"/>
    </source>
</evidence>
<proteinExistence type="inferred from homology"/>
<dbReference type="GO" id="GO:0005886">
    <property type="term" value="C:plasma membrane"/>
    <property type="evidence" value="ECO:0007669"/>
    <property type="project" value="UniProtKB-SubCell"/>
</dbReference>
<feature type="transmembrane region" description="Helical" evidence="6">
    <location>
        <begin position="303"/>
        <end position="327"/>
    </location>
</feature>
<dbReference type="AlphaFoldDB" id="A0A0Q9X087"/>
<keyword evidence="4 6" id="KW-1133">Transmembrane helix</keyword>
<keyword evidence="8" id="KW-1185">Reference proteome</keyword>
<evidence type="ECO:0000256" key="5">
    <source>
        <dbReference type="ARBA" id="ARBA00023136"/>
    </source>
</evidence>
<feature type="transmembrane region" description="Helical" evidence="6">
    <location>
        <begin position="271"/>
        <end position="291"/>
    </location>
</feature>
<keyword evidence="6" id="KW-0807">Transducer</keyword>
<dbReference type="OrthoDB" id="6748730at2759"/>
<keyword evidence="5 6" id="KW-0472">Membrane</keyword>
<feature type="transmembrane region" description="Helical" evidence="6">
    <location>
        <begin position="225"/>
        <end position="243"/>
    </location>
</feature>
<feature type="transmembrane region" description="Helical" evidence="6">
    <location>
        <begin position="184"/>
        <end position="205"/>
    </location>
</feature>
<evidence type="ECO:0000256" key="1">
    <source>
        <dbReference type="ARBA" id="ARBA00004651"/>
    </source>
</evidence>
<comment type="subcellular location">
    <subcellularLocation>
        <location evidence="1 6">Cell membrane</location>
        <topology evidence="1 6">Multi-pass membrane protein</topology>
    </subcellularLocation>
</comment>
<name>A0A0Q9X087_DROWI</name>
<keyword evidence="6" id="KW-0675">Receptor</keyword>
<reference evidence="7 8" key="1">
    <citation type="journal article" date="2007" name="Nature">
        <title>Evolution of genes and genomes on the Drosophila phylogeny.</title>
        <authorList>
            <consortium name="Drosophila 12 Genomes Consortium"/>
            <person name="Clark A.G."/>
            <person name="Eisen M.B."/>
            <person name="Smith D.R."/>
            <person name="Bergman C.M."/>
            <person name="Oliver B."/>
            <person name="Markow T.A."/>
            <person name="Kaufman T.C."/>
            <person name="Kellis M."/>
            <person name="Gelbart W."/>
            <person name="Iyer V.N."/>
            <person name="Pollard D.A."/>
            <person name="Sackton T.B."/>
            <person name="Larracuente A.M."/>
            <person name="Singh N.D."/>
            <person name="Abad J.P."/>
            <person name="Abt D.N."/>
            <person name="Adryan B."/>
            <person name="Aguade M."/>
            <person name="Akashi H."/>
            <person name="Anderson W.W."/>
            <person name="Aquadro C.F."/>
            <person name="Ardell D.H."/>
            <person name="Arguello R."/>
            <person name="Artieri C.G."/>
            <person name="Barbash D.A."/>
            <person name="Barker D."/>
            <person name="Barsanti P."/>
            <person name="Batterham P."/>
            <person name="Batzoglou S."/>
            <person name="Begun D."/>
            <person name="Bhutkar A."/>
            <person name="Blanco E."/>
            <person name="Bosak S.A."/>
            <person name="Bradley R.K."/>
            <person name="Brand A.D."/>
            <person name="Brent M.R."/>
            <person name="Brooks A.N."/>
            <person name="Brown R.H."/>
            <person name="Butlin R.K."/>
            <person name="Caggese C."/>
            <person name="Calvi B.R."/>
            <person name="Bernardo de Carvalho A."/>
            <person name="Caspi A."/>
            <person name="Castrezana S."/>
            <person name="Celniker S.E."/>
            <person name="Chang J.L."/>
            <person name="Chapple C."/>
            <person name="Chatterji S."/>
            <person name="Chinwalla A."/>
            <person name="Civetta A."/>
            <person name="Clifton S.W."/>
            <person name="Comeron J.M."/>
            <person name="Costello J.C."/>
            <person name="Coyne J.A."/>
            <person name="Daub J."/>
            <person name="David R.G."/>
            <person name="Delcher A.L."/>
            <person name="Delehaunty K."/>
            <person name="Do C.B."/>
            <person name="Ebling H."/>
            <person name="Edwards K."/>
            <person name="Eickbush T."/>
            <person name="Evans J.D."/>
            <person name="Filipski A."/>
            <person name="Findeiss S."/>
            <person name="Freyhult E."/>
            <person name="Fulton L."/>
            <person name="Fulton R."/>
            <person name="Garcia A.C."/>
            <person name="Gardiner A."/>
            <person name="Garfield D.A."/>
            <person name="Garvin B.E."/>
            <person name="Gibson G."/>
            <person name="Gilbert D."/>
            <person name="Gnerre S."/>
            <person name="Godfrey J."/>
            <person name="Good R."/>
            <person name="Gotea V."/>
            <person name="Gravely B."/>
            <person name="Greenberg A.J."/>
            <person name="Griffiths-Jones S."/>
            <person name="Gross S."/>
            <person name="Guigo R."/>
            <person name="Gustafson E.A."/>
            <person name="Haerty W."/>
            <person name="Hahn M.W."/>
            <person name="Halligan D.L."/>
            <person name="Halpern A.L."/>
            <person name="Halter G.M."/>
            <person name="Han M.V."/>
            <person name="Heger A."/>
            <person name="Hillier L."/>
            <person name="Hinrichs A.S."/>
            <person name="Holmes I."/>
            <person name="Hoskins R.A."/>
            <person name="Hubisz M.J."/>
            <person name="Hultmark D."/>
            <person name="Huntley M.A."/>
            <person name="Jaffe D.B."/>
            <person name="Jagadeeshan S."/>
            <person name="Jeck W.R."/>
            <person name="Johnson J."/>
            <person name="Jones C.D."/>
            <person name="Jordan W.C."/>
            <person name="Karpen G.H."/>
            <person name="Kataoka E."/>
            <person name="Keightley P.D."/>
            <person name="Kheradpour P."/>
            <person name="Kirkness E.F."/>
            <person name="Koerich L.B."/>
            <person name="Kristiansen K."/>
            <person name="Kudrna D."/>
            <person name="Kulathinal R.J."/>
            <person name="Kumar S."/>
            <person name="Kwok R."/>
            <person name="Lander E."/>
            <person name="Langley C.H."/>
            <person name="Lapoint R."/>
            <person name="Lazzaro B.P."/>
            <person name="Lee S.J."/>
            <person name="Levesque L."/>
            <person name="Li R."/>
            <person name="Lin C.F."/>
            <person name="Lin M.F."/>
            <person name="Lindblad-Toh K."/>
            <person name="Llopart A."/>
            <person name="Long M."/>
            <person name="Low L."/>
            <person name="Lozovsky E."/>
            <person name="Lu J."/>
            <person name="Luo M."/>
            <person name="Machado C.A."/>
            <person name="Makalowski W."/>
            <person name="Marzo M."/>
            <person name="Matsuda M."/>
            <person name="Matzkin L."/>
            <person name="McAllister B."/>
            <person name="McBride C.S."/>
            <person name="McKernan B."/>
            <person name="McKernan K."/>
            <person name="Mendez-Lago M."/>
            <person name="Minx P."/>
            <person name="Mollenhauer M.U."/>
            <person name="Montooth K."/>
            <person name="Mount S.M."/>
            <person name="Mu X."/>
            <person name="Myers E."/>
            <person name="Negre B."/>
            <person name="Newfeld S."/>
            <person name="Nielsen R."/>
            <person name="Noor M.A."/>
            <person name="O'Grady P."/>
            <person name="Pachter L."/>
            <person name="Papaceit M."/>
            <person name="Parisi M.J."/>
            <person name="Parisi M."/>
            <person name="Parts L."/>
            <person name="Pedersen J.S."/>
            <person name="Pesole G."/>
            <person name="Phillippy A.M."/>
            <person name="Ponting C.P."/>
            <person name="Pop M."/>
            <person name="Porcelli D."/>
            <person name="Powell J.R."/>
            <person name="Prohaska S."/>
            <person name="Pruitt K."/>
            <person name="Puig M."/>
            <person name="Quesneville H."/>
            <person name="Ram K.R."/>
            <person name="Rand D."/>
            <person name="Rasmussen M.D."/>
            <person name="Reed L.K."/>
            <person name="Reenan R."/>
            <person name="Reily A."/>
            <person name="Remington K.A."/>
            <person name="Rieger T.T."/>
            <person name="Ritchie M.G."/>
            <person name="Robin C."/>
            <person name="Rogers Y.H."/>
            <person name="Rohde C."/>
            <person name="Rozas J."/>
            <person name="Rubenfield M.J."/>
            <person name="Ruiz A."/>
            <person name="Russo S."/>
            <person name="Salzberg S.L."/>
            <person name="Sanchez-Gracia A."/>
            <person name="Saranga D.J."/>
            <person name="Sato H."/>
            <person name="Schaeffer S.W."/>
            <person name="Schatz M.C."/>
            <person name="Schlenke T."/>
            <person name="Schwartz R."/>
            <person name="Segarra C."/>
            <person name="Singh R.S."/>
            <person name="Sirot L."/>
            <person name="Sirota M."/>
            <person name="Sisneros N.B."/>
            <person name="Smith C.D."/>
            <person name="Smith T.F."/>
            <person name="Spieth J."/>
            <person name="Stage D.E."/>
            <person name="Stark A."/>
            <person name="Stephan W."/>
            <person name="Strausberg R.L."/>
            <person name="Strempel S."/>
            <person name="Sturgill D."/>
            <person name="Sutton G."/>
            <person name="Sutton G.G."/>
            <person name="Tao W."/>
            <person name="Teichmann S."/>
            <person name="Tobari Y.N."/>
            <person name="Tomimura Y."/>
            <person name="Tsolas J.M."/>
            <person name="Valente V.L."/>
            <person name="Venter E."/>
            <person name="Venter J.C."/>
            <person name="Vicario S."/>
            <person name="Vieira F.G."/>
            <person name="Vilella A.J."/>
            <person name="Villasante A."/>
            <person name="Walenz B."/>
            <person name="Wang J."/>
            <person name="Wasserman M."/>
            <person name="Watts T."/>
            <person name="Wilson D."/>
            <person name="Wilson R.K."/>
            <person name="Wing R.A."/>
            <person name="Wolfner M.F."/>
            <person name="Wong A."/>
            <person name="Wong G.K."/>
            <person name="Wu C.I."/>
            <person name="Wu G."/>
            <person name="Yamamoto D."/>
            <person name="Yang H.P."/>
            <person name="Yang S.P."/>
            <person name="Yorke J.A."/>
            <person name="Yoshida K."/>
            <person name="Zdobnov E."/>
            <person name="Zhang P."/>
            <person name="Zhang Y."/>
            <person name="Zimin A.V."/>
            <person name="Baldwin J."/>
            <person name="Abdouelleil A."/>
            <person name="Abdulkadir J."/>
            <person name="Abebe A."/>
            <person name="Abera B."/>
            <person name="Abreu J."/>
            <person name="Acer S.C."/>
            <person name="Aftuck L."/>
            <person name="Alexander A."/>
            <person name="An P."/>
            <person name="Anderson E."/>
            <person name="Anderson S."/>
            <person name="Arachi H."/>
            <person name="Azer M."/>
            <person name="Bachantsang P."/>
            <person name="Barry A."/>
            <person name="Bayul T."/>
            <person name="Berlin A."/>
            <person name="Bessette D."/>
            <person name="Bloom T."/>
            <person name="Blye J."/>
            <person name="Boguslavskiy L."/>
            <person name="Bonnet C."/>
            <person name="Boukhgalter B."/>
            <person name="Bourzgui I."/>
            <person name="Brown A."/>
            <person name="Cahill P."/>
            <person name="Channer S."/>
            <person name="Cheshatsang Y."/>
            <person name="Chuda L."/>
            <person name="Citroen M."/>
            <person name="Collymore A."/>
            <person name="Cooke P."/>
            <person name="Costello M."/>
            <person name="D'Aco K."/>
            <person name="Daza R."/>
            <person name="De Haan G."/>
            <person name="DeGray S."/>
            <person name="DeMaso C."/>
            <person name="Dhargay N."/>
            <person name="Dooley K."/>
            <person name="Dooley E."/>
            <person name="Doricent M."/>
            <person name="Dorje P."/>
            <person name="Dorjee K."/>
            <person name="Dupes A."/>
            <person name="Elong R."/>
            <person name="Falk J."/>
            <person name="Farina A."/>
            <person name="Faro S."/>
            <person name="Ferguson D."/>
            <person name="Fisher S."/>
            <person name="Foley C.D."/>
            <person name="Franke A."/>
            <person name="Friedrich D."/>
            <person name="Gadbois L."/>
            <person name="Gearin G."/>
            <person name="Gearin C.R."/>
            <person name="Giannoukos G."/>
            <person name="Goode T."/>
            <person name="Graham J."/>
            <person name="Grandbois E."/>
            <person name="Grewal S."/>
            <person name="Gyaltsen K."/>
            <person name="Hafez N."/>
            <person name="Hagos B."/>
            <person name="Hall J."/>
            <person name="Henson C."/>
            <person name="Hollinger A."/>
            <person name="Honan T."/>
            <person name="Huard M.D."/>
            <person name="Hughes L."/>
            <person name="Hurhula B."/>
            <person name="Husby M.E."/>
            <person name="Kamat A."/>
            <person name="Kanga B."/>
            <person name="Kashin S."/>
            <person name="Khazanovich D."/>
            <person name="Kisner P."/>
            <person name="Lance K."/>
            <person name="Lara M."/>
            <person name="Lee W."/>
            <person name="Lennon N."/>
            <person name="Letendre F."/>
            <person name="LeVine R."/>
            <person name="Lipovsky A."/>
            <person name="Liu X."/>
            <person name="Liu J."/>
            <person name="Liu S."/>
            <person name="Lokyitsang T."/>
            <person name="Lokyitsang Y."/>
            <person name="Lubonja R."/>
            <person name="Lui A."/>
            <person name="MacDonald P."/>
            <person name="Magnisalis V."/>
            <person name="Maru K."/>
            <person name="Matthews C."/>
            <person name="McCusker W."/>
            <person name="McDonough S."/>
            <person name="Mehta T."/>
            <person name="Meldrim J."/>
            <person name="Meneus L."/>
            <person name="Mihai O."/>
            <person name="Mihalev A."/>
            <person name="Mihova T."/>
            <person name="Mittelman R."/>
            <person name="Mlenga V."/>
            <person name="Montmayeur A."/>
            <person name="Mulrain L."/>
            <person name="Navidi A."/>
            <person name="Naylor J."/>
            <person name="Negash T."/>
            <person name="Nguyen T."/>
            <person name="Nguyen N."/>
            <person name="Nicol R."/>
            <person name="Norbu C."/>
            <person name="Norbu N."/>
            <person name="Novod N."/>
            <person name="O'Neill B."/>
            <person name="Osman S."/>
            <person name="Markiewicz E."/>
            <person name="Oyono O.L."/>
            <person name="Patti C."/>
            <person name="Phunkhang P."/>
            <person name="Pierre F."/>
            <person name="Priest M."/>
            <person name="Raghuraman S."/>
            <person name="Rege F."/>
            <person name="Reyes R."/>
            <person name="Rise C."/>
            <person name="Rogov P."/>
            <person name="Ross K."/>
            <person name="Ryan E."/>
            <person name="Settipalli S."/>
            <person name="Shea T."/>
            <person name="Sherpa N."/>
            <person name="Shi L."/>
            <person name="Shih D."/>
            <person name="Sparrow T."/>
            <person name="Spaulding J."/>
            <person name="Stalker J."/>
            <person name="Stange-Thomann N."/>
            <person name="Stavropoulos S."/>
            <person name="Stone C."/>
            <person name="Strader C."/>
            <person name="Tesfaye S."/>
            <person name="Thomson T."/>
            <person name="Thoulutsang Y."/>
            <person name="Thoulutsang D."/>
            <person name="Topham K."/>
            <person name="Topping I."/>
            <person name="Tsamla T."/>
            <person name="Vassiliev H."/>
            <person name="Vo A."/>
            <person name="Wangchuk T."/>
            <person name="Wangdi T."/>
            <person name="Weiand M."/>
            <person name="Wilkinson J."/>
            <person name="Wilson A."/>
            <person name="Yadav S."/>
            <person name="Young G."/>
            <person name="Yu Q."/>
            <person name="Zembek L."/>
            <person name="Zhong D."/>
            <person name="Zimmer A."/>
            <person name="Zwirko Z."/>
            <person name="Jaffe D.B."/>
            <person name="Alvarez P."/>
            <person name="Brockman W."/>
            <person name="Butler J."/>
            <person name="Chin C."/>
            <person name="Gnerre S."/>
            <person name="Grabherr M."/>
            <person name="Kleber M."/>
            <person name="Mauceli E."/>
            <person name="MacCallum I."/>
        </authorList>
    </citation>
    <scope>NUCLEOTIDE SEQUENCE [LARGE SCALE GENOMIC DNA]</scope>
    <source>
        <strain evidence="8">Tucson 14030-0811.24</strain>
    </source>
</reference>
<organism evidence="7 8">
    <name type="scientific">Drosophila willistoni</name>
    <name type="common">Fruit fly</name>
    <dbReference type="NCBI Taxonomy" id="7260"/>
    <lineage>
        <taxon>Eukaryota</taxon>
        <taxon>Metazoa</taxon>
        <taxon>Ecdysozoa</taxon>
        <taxon>Arthropoda</taxon>
        <taxon>Hexapoda</taxon>
        <taxon>Insecta</taxon>
        <taxon>Pterygota</taxon>
        <taxon>Neoptera</taxon>
        <taxon>Endopterygota</taxon>
        <taxon>Diptera</taxon>
        <taxon>Brachycera</taxon>
        <taxon>Muscomorpha</taxon>
        <taxon>Ephydroidea</taxon>
        <taxon>Drosophilidae</taxon>
        <taxon>Drosophila</taxon>
        <taxon>Sophophora</taxon>
    </lineage>
</organism>
<evidence type="ECO:0000313" key="8">
    <source>
        <dbReference type="Proteomes" id="UP000007798"/>
    </source>
</evidence>
<comment type="similarity">
    <text evidence="6">Belongs to the insect chemoreceptor superfamily. Gustatory receptor (GR) family.</text>
</comment>
<dbReference type="InParanoid" id="A0A0Q9X087"/>
<sequence>MYLKAYTHAKLEALPRFLLAFTYTFSFVLIGIVVVFYNCLVQVLSSLVRRYNEDLSDAATTTIPSTAVWRLRLEQRNRLIWVCYEHLNRDFGLVMTDVWGMKICGTPWLPLYYGTCPGTLLWLISLVAAFVGIGCPEGSITPASMSTCRDLRLYIQLLNALGMMCCQLDEGPCLVTATPRCERYALSYTMGVIATSMACFTYAHMEPQRFYMLIYNRTGNFYETVNFRCTCLVLILLYVCLYFRRRRHVSLVQILLTLNRECLSSGLDRRFLNNLILYGVLLLLCFGNYLNGYCHAGMSTSALTIYVLVNTYAFVVLCLLLIFFVCLKQIMAGGLLHYNQQMMLGFARPKYIRALRERQKLLALCAGELNECFGLLMLPIVALVLLKMPSGPFYLISTVMEELTGLP</sequence>
<dbReference type="Pfam" id="PF08395">
    <property type="entry name" value="7tm_7"/>
    <property type="match status" value="1"/>
</dbReference>
<dbReference type="GO" id="GO:0007165">
    <property type="term" value="P:signal transduction"/>
    <property type="evidence" value="ECO:0007669"/>
    <property type="project" value="UniProtKB-KW"/>
</dbReference>
<dbReference type="EMBL" id="CH964214">
    <property type="protein sequence ID" value="KRF99273.1"/>
    <property type="molecule type" value="Genomic_DNA"/>
</dbReference>